<protein>
    <submittedName>
        <fullName evidence="2">Alpha/beta hydrolase</fullName>
    </submittedName>
</protein>
<dbReference type="GO" id="GO:0016788">
    <property type="term" value="F:hydrolase activity, acting on ester bonds"/>
    <property type="evidence" value="ECO:0007669"/>
    <property type="project" value="InterPro"/>
</dbReference>
<dbReference type="AlphaFoldDB" id="A0A9D7FIF0"/>
<dbReference type="Proteomes" id="UP000886602">
    <property type="component" value="Unassembled WGS sequence"/>
</dbReference>
<feature type="domain" description="GPI inositol-deacylase PGAP1-like alpha/beta" evidence="1">
    <location>
        <begin position="150"/>
        <end position="323"/>
    </location>
</feature>
<dbReference type="Pfam" id="PF07819">
    <property type="entry name" value="PGAP1"/>
    <property type="match status" value="1"/>
</dbReference>
<sequence length="423" mass="46169">MHKPAAKTQLKHLRTSDLRGLAQLATQATVGVTRIVEGVHQSIWNTLGVPGGKTPGQTGGITGLVYRSIDSVTQLLGKGVDSLLVRLQPRLESAAQSEAATPQREAVLAALNGVMGDRLLANKNPFAIPMTLRYQGEVLNWQALPPMPEATGKVLLLIHGLCMNDLQWRAEHRGQLVDHGATLASTLGYTPVYLRYNSGLHTSQNGRELSALLQELARHWPLPIEELTVVAHSMGGLLIRSAVHYARQDSLHWPQHLKNIVFLGVPHHGSPLERAGNQVDALLGTTPYTSPFARLGKLRSAGITDLRHGNVLDEDWQGHDRFHSKSDTRQPLPLPEGVACYTVAATTAARRSKLAERLIGDGLVPLHSALGQHHDARRSLIFAQASQRIFFRMNHLALLSSPEVTRKMVNWLTPVESAATPDG</sequence>
<reference evidence="2" key="1">
    <citation type="submission" date="2020-10" db="EMBL/GenBank/DDBJ databases">
        <title>Connecting structure to function with the recovery of over 1000 high-quality activated sludge metagenome-assembled genomes encoding full-length rRNA genes using long-read sequencing.</title>
        <authorList>
            <person name="Singleton C.M."/>
            <person name="Petriglieri F."/>
            <person name="Kristensen J.M."/>
            <person name="Kirkegaard R.H."/>
            <person name="Michaelsen T.Y."/>
            <person name="Andersen M.H."/>
            <person name="Karst S.M."/>
            <person name="Dueholm M.S."/>
            <person name="Nielsen P.H."/>
            <person name="Albertsen M."/>
        </authorList>
    </citation>
    <scope>NUCLEOTIDE SEQUENCE</scope>
    <source>
        <strain evidence="2">EsbW_18-Q3-R4-48_MAXAC.044</strain>
    </source>
</reference>
<dbReference type="InterPro" id="IPR029058">
    <property type="entry name" value="AB_hydrolase_fold"/>
</dbReference>
<evidence type="ECO:0000313" key="2">
    <source>
        <dbReference type="EMBL" id="MBK7425316.1"/>
    </source>
</evidence>
<dbReference type="SUPFAM" id="SSF53474">
    <property type="entry name" value="alpha/beta-Hydrolases"/>
    <property type="match status" value="1"/>
</dbReference>
<keyword evidence="2" id="KW-0378">Hydrolase</keyword>
<accession>A0A9D7FIF0</accession>
<dbReference type="EMBL" id="JADJNC010000067">
    <property type="protein sequence ID" value="MBK7425316.1"/>
    <property type="molecule type" value="Genomic_DNA"/>
</dbReference>
<gene>
    <name evidence="2" type="ORF">IPJ48_20810</name>
</gene>
<name>A0A9D7FIF0_9RHOO</name>
<evidence type="ECO:0000259" key="1">
    <source>
        <dbReference type="Pfam" id="PF07819"/>
    </source>
</evidence>
<evidence type="ECO:0000313" key="3">
    <source>
        <dbReference type="Proteomes" id="UP000886602"/>
    </source>
</evidence>
<dbReference type="InterPro" id="IPR012908">
    <property type="entry name" value="PGAP1-ab_dom-like"/>
</dbReference>
<proteinExistence type="predicted"/>
<comment type="caution">
    <text evidence="2">The sequence shown here is derived from an EMBL/GenBank/DDBJ whole genome shotgun (WGS) entry which is preliminary data.</text>
</comment>
<dbReference type="Gene3D" id="3.40.50.1820">
    <property type="entry name" value="alpha/beta hydrolase"/>
    <property type="match status" value="1"/>
</dbReference>
<organism evidence="2 3">
    <name type="scientific">Candidatus Propionivibrio dominans</name>
    <dbReference type="NCBI Taxonomy" id="2954373"/>
    <lineage>
        <taxon>Bacteria</taxon>
        <taxon>Pseudomonadati</taxon>
        <taxon>Pseudomonadota</taxon>
        <taxon>Betaproteobacteria</taxon>
        <taxon>Rhodocyclales</taxon>
        <taxon>Rhodocyclaceae</taxon>
        <taxon>Propionivibrio</taxon>
    </lineage>
</organism>